<gene>
    <name evidence="2" type="ORF">NSU_3588</name>
</gene>
<keyword evidence="3" id="KW-1185">Reference proteome</keyword>
<reference evidence="2 3" key="1">
    <citation type="journal article" date="2012" name="J. Bacteriol.">
        <title>Genome sequence of benzo(a)pyrene-degrading bacterium Novosphingobium pentaromativorans US6-1.</title>
        <authorList>
            <person name="Luo Y.R."/>
            <person name="Kang S.G."/>
            <person name="Kim S.J."/>
            <person name="Kim M.R."/>
            <person name="Li N."/>
            <person name="Lee J.H."/>
            <person name="Kwon K.K."/>
        </authorList>
    </citation>
    <scope>NUCLEOTIDE SEQUENCE [LARGE SCALE GENOMIC DNA]</scope>
    <source>
        <strain evidence="2 3">US6-1</strain>
    </source>
</reference>
<name>G6EGW8_9SPHN</name>
<dbReference type="EMBL" id="AGFM01000058">
    <property type="protein sequence ID" value="EHJ59256.1"/>
    <property type="molecule type" value="Genomic_DNA"/>
</dbReference>
<feature type="region of interest" description="Disordered" evidence="1">
    <location>
        <begin position="1"/>
        <end position="21"/>
    </location>
</feature>
<protein>
    <recommendedName>
        <fullName evidence="4">Thermostable hemolysin</fullName>
    </recommendedName>
</protein>
<evidence type="ECO:0000313" key="2">
    <source>
        <dbReference type="EMBL" id="EHJ59256.1"/>
    </source>
</evidence>
<sequence length="212" mass="22915">MRQGFPVAGEHGGLGKPGQRGVISSNIEETRMSQTSPIDLVRRRFMEAHGANVQAGYGAFLQVSHQNAAHAALGYRRACEETLFLERYLDCPVEHCLSLALQRTVERTSVIEIGNLAADDAFAMVALWGMAANDLGANCEIAVATLTAPLRRMFERLGVTLHVLAKADPKRAGDPRAWGSYYASDPMVCAGFIALGQTAISAFLARRRKVAA</sequence>
<dbReference type="Pfam" id="PF12261">
    <property type="entry name" value="T_hemolysin"/>
    <property type="match status" value="1"/>
</dbReference>
<evidence type="ECO:0000256" key="1">
    <source>
        <dbReference type="SAM" id="MobiDB-lite"/>
    </source>
</evidence>
<accession>G6EGW8</accession>
<dbReference type="eggNOG" id="ENOG5032S9B">
    <property type="taxonomic scope" value="Bacteria"/>
</dbReference>
<evidence type="ECO:0000313" key="3">
    <source>
        <dbReference type="Proteomes" id="UP000004030"/>
    </source>
</evidence>
<comment type="caution">
    <text evidence="2">The sequence shown here is derived from an EMBL/GenBank/DDBJ whole genome shotgun (WGS) entry which is preliminary data.</text>
</comment>
<dbReference type="InterPro" id="IPR022050">
    <property type="entry name" value="T_hemolysin"/>
</dbReference>
<evidence type="ECO:0008006" key="4">
    <source>
        <dbReference type="Google" id="ProtNLM"/>
    </source>
</evidence>
<organism evidence="2 3">
    <name type="scientific">Novosphingobium pentaromativorans US6-1</name>
    <dbReference type="NCBI Taxonomy" id="1088721"/>
    <lineage>
        <taxon>Bacteria</taxon>
        <taxon>Pseudomonadati</taxon>
        <taxon>Pseudomonadota</taxon>
        <taxon>Alphaproteobacteria</taxon>
        <taxon>Sphingomonadales</taxon>
        <taxon>Sphingomonadaceae</taxon>
        <taxon>Novosphingobium</taxon>
    </lineage>
</organism>
<dbReference type="PATRIC" id="fig|1088721.3.peg.3539"/>
<proteinExistence type="predicted"/>
<dbReference type="Proteomes" id="UP000004030">
    <property type="component" value="Unassembled WGS sequence"/>
</dbReference>
<dbReference type="AlphaFoldDB" id="G6EGW8"/>